<dbReference type="GO" id="GO:0016620">
    <property type="term" value="F:oxidoreductase activity, acting on the aldehyde or oxo group of donors, NAD or NADP as acceptor"/>
    <property type="evidence" value="ECO:0007669"/>
    <property type="project" value="InterPro"/>
</dbReference>
<dbReference type="STRING" id="1184609.KILIM_004_00250"/>
<dbReference type="InterPro" id="IPR016161">
    <property type="entry name" value="Ald_DH/histidinol_DH"/>
</dbReference>
<dbReference type="eggNOG" id="COG1012">
    <property type="taxonomic scope" value="Bacteria"/>
</dbReference>
<evidence type="ECO:0000256" key="4">
    <source>
        <dbReference type="RuleBase" id="RU003345"/>
    </source>
</evidence>
<dbReference type="RefSeq" id="WP_006590769.1">
    <property type="nucleotide sequence ID" value="NZ_BAHD01000004.1"/>
</dbReference>
<keyword evidence="2 4" id="KW-0560">Oxidoreductase</keyword>
<protein>
    <submittedName>
        <fullName evidence="6">Putative aldehyde dehydrogenase</fullName>
    </submittedName>
</protein>
<dbReference type="Pfam" id="PF00171">
    <property type="entry name" value="Aldedh"/>
    <property type="match status" value="1"/>
</dbReference>
<dbReference type="Gene3D" id="3.40.605.10">
    <property type="entry name" value="Aldehyde Dehydrogenase, Chain A, domain 1"/>
    <property type="match status" value="1"/>
</dbReference>
<dbReference type="FunFam" id="3.40.605.10:FF:000007">
    <property type="entry name" value="NAD/NADP-dependent betaine aldehyde dehydrogenase"/>
    <property type="match status" value="1"/>
</dbReference>
<feature type="domain" description="Aldehyde dehydrogenase" evidence="5">
    <location>
        <begin position="24"/>
        <end position="486"/>
    </location>
</feature>
<keyword evidence="7" id="KW-1185">Reference proteome</keyword>
<dbReference type="SUPFAM" id="SSF53720">
    <property type="entry name" value="ALDH-like"/>
    <property type="match status" value="1"/>
</dbReference>
<feature type="active site" evidence="3">
    <location>
        <position position="259"/>
    </location>
</feature>
<evidence type="ECO:0000313" key="6">
    <source>
        <dbReference type="EMBL" id="GAB94236.1"/>
    </source>
</evidence>
<dbReference type="InterPro" id="IPR015590">
    <property type="entry name" value="Aldehyde_DH_dom"/>
</dbReference>
<dbReference type="InterPro" id="IPR016162">
    <property type="entry name" value="Ald_DH_N"/>
</dbReference>
<dbReference type="InterPro" id="IPR029510">
    <property type="entry name" value="Ald_DH_CS_GLU"/>
</dbReference>
<dbReference type="FunFam" id="3.40.309.10:FF:000012">
    <property type="entry name" value="Betaine aldehyde dehydrogenase"/>
    <property type="match status" value="1"/>
</dbReference>
<evidence type="ECO:0000256" key="3">
    <source>
        <dbReference type="PROSITE-ProRule" id="PRU10007"/>
    </source>
</evidence>
<proteinExistence type="inferred from homology"/>
<dbReference type="InterPro" id="IPR016163">
    <property type="entry name" value="Ald_DH_C"/>
</dbReference>
<dbReference type="AlphaFoldDB" id="K6WKB5"/>
<gene>
    <name evidence="6" type="ORF">KILIM_004_00250</name>
</gene>
<accession>K6WKB5</accession>
<evidence type="ECO:0000313" key="7">
    <source>
        <dbReference type="Proteomes" id="UP000008366"/>
    </source>
</evidence>
<dbReference type="EMBL" id="BAHD01000004">
    <property type="protein sequence ID" value="GAB94236.1"/>
    <property type="molecule type" value="Genomic_DNA"/>
</dbReference>
<name>K6WKB5_9MICO</name>
<organism evidence="6 7">
    <name type="scientific">Kineosphaera limosa NBRC 100340</name>
    <dbReference type="NCBI Taxonomy" id="1184609"/>
    <lineage>
        <taxon>Bacteria</taxon>
        <taxon>Bacillati</taxon>
        <taxon>Actinomycetota</taxon>
        <taxon>Actinomycetes</taxon>
        <taxon>Micrococcales</taxon>
        <taxon>Dermatophilaceae</taxon>
        <taxon>Kineosphaera</taxon>
    </lineage>
</organism>
<evidence type="ECO:0000259" key="5">
    <source>
        <dbReference type="Pfam" id="PF00171"/>
    </source>
</evidence>
<dbReference type="Gene3D" id="3.40.309.10">
    <property type="entry name" value="Aldehyde Dehydrogenase, Chain A, domain 2"/>
    <property type="match status" value="1"/>
</dbReference>
<evidence type="ECO:0000256" key="1">
    <source>
        <dbReference type="ARBA" id="ARBA00009986"/>
    </source>
</evidence>
<dbReference type="Proteomes" id="UP000008366">
    <property type="component" value="Unassembled WGS sequence"/>
</dbReference>
<comment type="similarity">
    <text evidence="1 4">Belongs to the aldehyde dehydrogenase family.</text>
</comment>
<comment type="caution">
    <text evidence="6">The sequence shown here is derived from an EMBL/GenBank/DDBJ whole genome shotgun (WGS) entry which is preliminary data.</text>
</comment>
<dbReference type="PROSITE" id="PS00687">
    <property type="entry name" value="ALDEHYDE_DEHYDR_GLU"/>
    <property type="match status" value="1"/>
</dbReference>
<sequence length="492" mass="52795">MTTQTIAPELSAIGDQPMLVAGEWIEASDGDWIDVVSPRDLTTIGRVPRGGPEDVQHAVAAAAAAFPAWRDTKPRTRGDLFRQIADALEPQLERIARLNSLENGNDLRTQTRGEAAFVVDCFRYFGGVATEMKGETVPLSSGVLDYSRREPWGVVGAIVPWNAPLMMAALKIAPALVSGNTMVLKTAEDAPLAVLEVARICQDFLPAGVLNVLTGYGAEAGEALINHPDVAKLSFTGSTGVGKRIMRTAADRVVPVSLELGGKSPQIVFPDADQDWVVDGTIAGMRIYRQGQSCTAGSRLFVHEDILDTYLDKLTTKLSRLVVGDPLDEATDIGAVVNQRQYDKICGYIADGIAQPGAELATGGLPDFDGPGLYIRPTVFANVSNTWRIAAEEIFGPVACVIPWRDEKDVVAMANDTHYGLAGFVWTKDIGAGLRTAHALEAGWVQVNQGGGQVLGQSFGGYKQSGLGREFSLEGMLESYTTRKHISLSLER</sequence>
<evidence type="ECO:0000256" key="2">
    <source>
        <dbReference type="ARBA" id="ARBA00023002"/>
    </source>
</evidence>
<reference evidence="6 7" key="1">
    <citation type="submission" date="2012-08" db="EMBL/GenBank/DDBJ databases">
        <title>Whole genome shotgun sequence of Kineosphaera limosa NBRC 100340.</title>
        <authorList>
            <person name="Yoshida I."/>
            <person name="Isaki S."/>
            <person name="Hosoyama A."/>
            <person name="Tsuchikane K."/>
            <person name="Katsumata H."/>
            <person name="Ando Y."/>
            <person name="Ohji S."/>
            <person name="Hamada M."/>
            <person name="Tamura T."/>
            <person name="Yamazoe A."/>
            <person name="Yamazaki S."/>
            <person name="Fujita N."/>
        </authorList>
    </citation>
    <scope>NUCLEOTIDE SEQUENCE [LARGE SCALE GENOMIC DNA]</scope>
    <source>
        <strain evidence="6 7">NBRC 100340</strain>
    </source>
</reference>
<dbReference type="PANTHER" id="PTHR11699">
    <property type="entry name" value="ALDEHYDE DEHYDROGENASE-RELATED"/>
    <property type="match status" value="1"/>
</dbReference>
<dbReference type="OrthoDB" id="6882680at2"/>